<dbReference type="AlphaFoldDB" id="A0A2J6QKD7"/>
<feature type="transmembrane region" description="Helical" evidence="2">
    <location>
        <begin position="266"/>
        <end position="285"/>
    </location>
</feature>
<protein>
    <submittedName>
        <fullName evidence="4">Uncharacterized protein</fullName>
    </submittedName>
</protein>
<reference evidence="4 5" key="1">
    <citation type="submission" date="2016-05" db="EMBL/GenBank/DDBJ databases">
        <title>A degradative enzymes factory behind the ericoid mycorrhizal symbiosis.</title>
        <authorList>
            <consortium name="DOE Joint Genome Institute"/>
            <person name="Martino E."/>
            <person name="Morin E."/>
            <person name="Grelet G."/>
            <person name="Kuo A."/>
            <person name="Kohler A."/>
            <person name="Daghino S."/>
            <person name="Barry K."/>
            <person name="Choi C."/>
            <person name="Cichocki N."/>
            <person name="Clum A."/>
            <person name="Copeland A."/>
            <person name="Hainaut M."/>
            <person name="Haridas S."/>
            <person name="Labutti K."/>
            <person name="Lindquist E."/>
            <person name="Lipzen A."/>
            <person name="Khouja H.-R."/>
            <person name="Murat C."/>
            <person name="Ohm R."/>
            <person name="Olson A."/>
            <person name="Spatafora J."/>
            <person name="Veneault-Fourrey C."/>
            <person name="Henrissat B."/>
            <person name="Grigoriev I."/>
            <person name="Martin F."/>
            <person name="Perotto S."/>
        </authorList>
    </citation>
    <scope>NUCLEOTIDE SEQUENCE [LARGE SCALE GENOMIC DNA]</scope>
    <source>
        <strain evidence="4 5">UAMH 7357</strain>
    </source>
</reference>
<keyword evidence="2" id="KW-0812">Transmembrane</keyword>
<feature type="transmembrane region" description="Helical" evidence="2">
    <location>
        <begin position="434"/>
        <end position="456"/>
    </location>
</feature>
<feature type="compositionally biased region" description="Basic and acidic residues" evidence="1">
    <location>
        <begin position="863"/>
        <end position="876"/>
    </location>
</feature>
<organism evidence="4 5">
    <name type="scientific">Hyaloscypha hepaticicola</name>
    <dbReference type="NCBI Taxonomy" id="2082293"/>
    <lineage>
        <taxon>Eukaryota</taxon>
        <taxon>Fungi</taxon>
        <taxon>Dikarya</taxon>
        <taxon>Ascomycota</taxon>
        <taxon>Pezizomycotina</taxon>
        <taxon>Leotiomycetes</taxon>
        <taxon>Helotiales</taxon>
        <taxon>Hyaloscyphaceae</taxon>
        <taxon>Hyaloscypha</taxon>
    </lineage>
</organism>
<keyword evidence="2" id="KW-1133">Transmembrane helix</keyword>
<feature type="transmembrane region" description="Helical" evidence="2">
    <location>
        <begin position="625"/>
        <end position="645"/>
    </location>
</feature>
<feature type="transmembrane region" description="Helical" evidence="2">
    <location>
        <begin position="764"/>
        <end position="786"/>
    </location>
</feature>
<keyword evidence="3" id="KW-0732">Signal</keyword>
<evidence type="ECO:0000256" key="1">
    <source>
        <dbReference type="SAM" id="MobiDB-lite"/>
    </source>
</evidence>
<evidence type="ECO:0000256" key="2">
    <source>
        <dbReference type="SAM" id="Phobius"/>
    </source>
</evidence>
<feature type="signal peptide" evidence="3">
    <location>
        <begin position="1"/>
        <end position="24"/>
    </location>
</feature>
<sequence>MAPIQPYQRFPALLFLCLFNGAHSQLNTSYHYANLSEAFPQLDSLYTEQPKYHVGRQNATRCCLQAVSESYVMQDGQPIQNPNSAEDYIDFPPMNLSQSQFPCGAAYDGDKNGAQPVVVPYSWCKQNCGGWEKSSNTALSQWVQPFVGFILPAAVFCLNVPRKSMFGIWDGFFKDHFDELPGALTAVLVELAFVLQFLLRFFFKKWKLERLRNWIDQERREGGSGKHGGFQFPIRLFKLFWIINKTVLLTLFRASFAASIALVNTIVWVAVVFSAAGPMILSGLYEASLDRKVVRSIVNELKAEDKSARNEADNDLPRSQRDLNAEREVFYKRIHQLYAVLVGNLQLPPKEDIQDEPEEPRSVWKDVYHLVKPPKRQWNNIKNSYEKQSSTLNEGIEPTPSREIDPEVDKQMALNSDYRKITDTRLKGMLDCQASFGAAVGAPVVFFVGSFLFGVISNLTAVGDNDTSHALAFGMWWMTIPHVAIVAGCLLAGNNPNTLEIIVSSEKGGPWEGSDVKARRGFRKFYLPYYQSVYVPVEMWARGKNKKLWIDELFFRYGATPTSKDAEGRGKHVARHNKGEFHFDLWDWIWLVNITIGLMVLPFALAFLTSYYTPTVGISCRTFTFLMYIIFQICLGTIWLFDFFAPFAWTKHVSWLPFGTITEERPIKLEGKDNKSMMDEDMPHGEVTEIVKRIRNNAPTTMGFLLGFFFLGSMFTTVIGTFLQILGVYRNCLCLIPISYWVNGDYLLDISTNTAQAIRLANVFWVPTGIASIVLMIITCYIGWWYQRHWRHQFNSAVKALLEPKQSSIHDPNGDHGGGSISKLFSQTEQTRIPRKSVPRAEIAKNDSTLDEITAHPCSGQEQNDHATSKSEHMFPDDPGDG</sequence>
<keyword evidence="2" id="KW-0472">Membrane</keyword>
<evidence type="ECO:0000313" key="4">
    <source>
        <dbReference type="EMBL" id="PMD26735.1"/>
    </source>
</evidence>
<feature type="transmembrane region" description="Helical" evidence="2">
    <location>
        <begin position="239"/>
        <end position="260"/>
    </location>
</feature>
<accession>A0A2J6QKD7</accession>
<gene>
    <name evidence="4" type="ORF">NA56DRAFT_697970</name>
</gene>
<keyword evidence="5" id="KW-1185">Reference proteome</keyword>
<feature type="transmembrane region" description="Helical" evidence="2">
    <location>
        <begin position="183"/>
        <end position="203"/>
    </location>
</feature>
<dbReference type="EMBL" id="KZ613467">
    <property type="protein sequence ID" value="PMD26735.1"/>
    <property type="molecule type" value="Genomic_DNA"/>
</dbReference>
<name>A0A2J6QKD7_9HELO</name>
<feature type="transmembrane region" description="Helical" evidence="2">
    <location>
        <begin position="476"/>
        <end position="493"/>
    </location>
</feature>
<dbReference type="OrthoDB" id="5392263at2759"/>
<feature type="transmembrane region" description="Helical" evidence="2">
    <location>
        <begin position="702"/>
        <end position="723"/>
    </location>
</feature>
<evidence type="ECO:0000313" key="5">
    <source>
        <dbReference type="Proteomes" id="UP000235672"/>
    </source>
</evidence>
<proteinExistence type="predicted"/>
<feature type="transmembrane region" description="Helical" evidence="2">
    <location>
        <begin position="588"/>
        <end position="613"/>
    </location>
</feature>
<feature type="region of interest" description="Disordered" evidence="1">
    <location>
        <begin position="828"/>
        <end position="882"/>
    </location>
</feature>
<feature type="chain" id="PRO_5014443340" evidence="3">
    <location>
        <begin position="25"/>
        <end position="882"/>
    </location>
</feature>
<evidence type="ECO:0000256" key="3">
    <source>
        <dbReference type="SAM" id="SignalP"/>
    </source>
</evidence>
<dbReference type="Proteomes" id="UP000235672">
    <property type="component" value="Unassembled WGS sequence"/>
</dbReference>